<protein>
    <submittedName>
        <fullName evidence="4">TetR/AcrR family transcriptional regulator</fullName>
    </submittedName>
</protein>
<dbReference type="KEGG" id="vpy:HZI73_19570"/>
<reference evidence="4" key="1">
    <citation type="submission" date="2020-07" db="EMBL/GenBank/DDBJ databases">
        <title>Vallitalea pronyensis genome.</title>
        <authorList>
            <person name="Postec A."/>
        </authorList>
    </citation>
    <scope>NUCLEOTIDE SEQUENCE</scope>
    <source>
        <strain evidence="4">FatNI3</strain>
    </source>
</reference>
<dbReference type="GO" id="GO:0003677">
    <property type="term" value="F:DNA binding"/>
    <property type="evidence" value="ECO:0007669"/>
    <property type="project" value="UniProtKB-UniRule"/>
</dbReference>
<dbReference type="PANTHER" id="PTHR43479:SF11">
    <property type="entry name" value="ACREF_ENVCD OPERON REPRESSOR-RELATED"/>
    <property type="match status" value="1"/>
</dbReference>
<dbReference type="InterPro" id="IPR050624">
    <property type="entry name" value="HTH-type_Tx_Regulator"/>
</dbReference>
<feature type="DNA-binding region" description="H-T-H motif" evidence="2">
    <location>
        <begin position="25"/>
        <end position="44"/>
    </location>
</feature>
<dbReference type="Pfam" id="PF00440">
    <property type="entry name" value="TetR_N"/>
    <property type="match status" value="1"/>
</dbReference>
<dbReference type="Gene3D" id="1.10.357.10">
    <property type="entry name" value="Tetracycline Repressor, domain 2"/>
    <property type="match status" value="1"/>
</dbReference>
<dbReference type="SUPFAM" id="SSF46689">
    <property type="entry name" value="Homeodomain-like"/>
    <property type="match status" value="1"/>
</dbReference>
<evidence type="ECO:0000313" key="4">
    <source>
        <dbReference type="EMBL" id="QUI24359.1"/>
    </source>
</evidence>
<sequence length="191" mass="22617">MIDKRLEILKSGKELFEKKGFKKTNVAGITQLAGMATGTFYNYFTSKNDLFMELFIEENRLLKKNIMNQVDLEGHPLEVIRQLMYLNMKGMKDNPILKEWYNRDVFNKIEQIYREENGKEHTDFVYDAFIDVILKWQKDEKLRSDIHAEMIMAIFTALISVDTHKDEIGLEHFPEIMNHLVRFTMEGLMQV</sequence>
<dbReference type="Proteomes" id="UP000683246">
    <property type="component" value="Chromosome"/>
</dbReference>
<evidence type="ECO:0000259" key="3">
    <source>
        <dbReference type="PROSITE" id="PS50977"/>
    </source>
</evidence>
<evidence type="ECO:0000256" key="1">
    <source>
        <dbReference type="ARBA" id="ARBA00023125"/>
    </source>
</evidence>
<dbReference type="PROSITE" id="PS50977">
    <property type="entry name" value="HTH_TETR_2"/>
    <property type="match status" value="1"/>
</dbReference>
<dbReference type="InterPro" id="IPR001647">
    <property type="entry name" value="HTH_TetR"/>
</dbReference>
<dbReference type="InterPro" id="IPR009057">
    <property type="entry name" value="Homeodomain-like_sf"/>
</dbReference>
<feature type="domain" description="HTH tetR-type" evidence="3">
    <location>
        <begin position="2"/>
        <end position="62"/>
    </location>
</feature>
<dbReference type="AlphaFoldDB" id="A0A8J8SID8"/>
<accession>A0A8J8SID8</accession>
<dbReference type="EMBL" id="CP058649">
    <property type="protein sequence ID" value="QUI24359.1"/>
    <property type="molecule type" value="Genomic_DNA"/>
</dbReference>
<organism evidence="4 5">
    <name type="scientific">Vallitalea pronyensis</name>
    <dbReference type="NCBI Taxonomy" id="1348613"/>
    <lineage>
        <taxon>Bacteria</taxon>
        <taxon>Bacillati</taxon>
        <taxon>Bacillota</taxon>
        <taxon>Clostridia</taxon>
        <taxon>Lachnospirales</taxon>
        <taxon>Vallitaleaceae</taxon>
        <taxon>Vallitalea</taxon>
    </lineage>
</organism>
<dbReference type="PANTHER" id="PTHR43479">
    <property type="entry name" value="ACREF/ENVCD OPERON REPRESSOR-RELATED"/>
    <property type="match status" value="1"/>
</dbReference>
<evidence type="ECO:0000256" key="2">
    <source>
        <dbReference type="PROSITE-ProRule" id="PRU00335"/>
    </source>
</evidence>
<name>A0A8J8SID8_9FIRM</name>
<keyword evidence="5" id="KW-1185">Reference proteome</keyword>
<dbReference type="PRINTS" id="PR00455">
    <property type="entry name" value="HTHTETR"/>
</dbReference>
<evidence type="ECO:0000313" key="5">
    <source>
        <dbReference type="Proteomes" id="UP000683246"/>
    </source>
</evidence>
<keyword evidence="1 2" id="KW-0238">DNA-binding</keyword>
<proteinExistence type="predicted"/>
<dbReference type="RefSeq" id="WP_212695054.1">
    <property type="nucleotide sequence ID" value="NZ_CP058649.1"/>
</dbReference>
<gene>
    <name evidence="4" type="ORF">HZI73_19570</name>
</gene>